<comment type="caution">
    <text evidence="2">The sequence shown here is derived from an EMBL/GenBank/DDBJ whole genome shotgun (WGS) entry which is preliminary data.</text>
</comment>
<keyword evidence="1" id="KW-0812">Transmembrane</keyword>
<feature type="transmembrane region" description="Helical" evidence="1">
    <location>
        <begin position="102"/>
        <end position="127"/>
    </location>
</feature>
<keyword evidence="3" id="KW-1185">Reference proteome</keyword>
<keyword evidence="1" id="KW-0472">Membrane</keyword>
<dbReference type="Proteomes" id="UP001291623">
    <property type="component" value="Unassembled WGS sequence"/>
</dbReference>
<organism evidence="2 3">
    <name type="scientific">Anisodus tanguticus</name>
    <dbReference type="NCBI Taxonomy" id="243964"/>
    <lineage>
        <taxon>Eukaryota</taxon>
        <taxon>Viridiplantae</taxon>
        <taxon>Streptophyta</taxon>
        <taxon>Embryophyta</taxon>
        <taxon>Tracheophyta</taxon>
        <taxon>Spermatophyta</taxon>
        <taxon>Magnoliopsida</taxon>
        <taxon>eudicotyledons</taxon>
        <taxon>Gunneridae</taxon>
        <taxon>Pentapetalae</taxon>
        <taxon>asterids</taxon>
        <taxon>lamiids</taxon>
        <taxon>Solanales</taxon>
        <taxon>Solanaceae</taxon>
        <taxon>Solanoideae</taxon>
        <taxon>Hyoscyameae</taxon>
        <taxon>Anisodus</taxon>
    </lineage>
</organism>
<evidence type="ECO:0000313" key="3">
    <source>
        <dbReference type="Proteomes" id="UP001291623"/>
    </source>
</evidence>
<evidence type="ECO:0000256" key="1">
    <source>
        <dbReference type="SAM" id="Phobius"/>
    </source>
</evidence>
<evidence type="ECO:0000313" key="2">
    <source>
        <dbReference type="EMBL" id="KAK4360366.1"/>
    </source>
</evidence>
<protein>
    <submittedName>
        <fullName evidence="2">Uncharacterized protein</fullName>
    </submittedName>
</protein>
<proteinExistence type="predicted"/>
<dbReference type="AlphaFoldDB" id="A0AAE1S0N7"/>
<keyword evidence="1" id="KW-1133">Transmembrane helix</keyword>
<dbReference type="EMBL" id="JAVYJV010000010">
    <property type="protein sequence ID" value="KAK4360366.1"/>
    <property type="molecule type" value="Genomic_DNA"/>
</dbReference>
<accession>A0AAE1S0N7</accession>
<reference evidence="2" key="1">
    <citation type="submission" date="2023-12" db="EMBL/GenBank/DDBJ databases">
        <title>Genome assembly of Anisodus tanguticus.</title>
        <authorList>
            <person name="Wang Y.-J."/>
        </authorList>
    </citation>
    <scope>NUCLEOTIDE SEQUENCE</scope>
    <source>
        <strain evidence="2">KB-2021</strain>
        <tissue evidence="2">Leaf</tissue>
    </source>
</reference>
<sequence length="140" mass="16011">MLTQEGSDTWFRSVNDHKILKLILRRSPREVGYWNFVSRKTLNGDQEMVPERQLDKSEWIMELCGAYVDLGCPREKEGWSGSSKLFEAMESRVRKLSRKLGALHLVLYSLRVIIQILCALLCGSSIVSEASLCINMAFKV</sequence>
<name>A0AAE1S0N7_9SOLA</name>
<gene>
    <name evidence="2" type="ORF">RND71_019318</name>
</gene>